<dbReference type="EC" id="2.7.1.17" evidence="4"/>
<evidence type="ECO:0000313" key="8">
    <source>
        <dbReference type="EnsemblMetazoa" id="tetur01g13670.1"/>
    </source>
</evidence>
<keyword evidence="3 4" id="KW-0418">Kinase</keyword>
<evidence type="ECO:0000259" key="6">
    <source>
        <dbReference type="Pfam" id="PF00370"/>
    </source>
</evidence>
<sequence>MGSRIQPGGNFPGDLPVPGIPAQPGMTNIDRHMPGMLGDNCYHKLRYYMASCEDALLQRQRDTRNARTAPDIQRRLCCSLYFYHDCLSKVVVQHCRDASPMVVNLVMPENRRREMVINCRTQTRDQCNGSSHFKSVFQVVLNLTMVYEDNILNDKFEPTYLGFDFSTQQLKAIAINEKLEIIHQAAVQFDNDLPEFRTQGGVNKKEGSNVVTAPPLMWVKALDMVLERLKISGLDFGTVQSISGTGQQHGSVYWKKGSREKLKSLNSAKFLHHELQDAFTLRDSPIWMDSSTTEQCQALEKALGGPEKLATITGSRAYERFTGPQIAKIAATRPEVYNATERISLVSSFAASLFLGDYAPIDLSDGSGMNLLDIWSGKWSQICLDATAPGLKSKLGDTVVPMATVIGPISSYYVDRYGFSESTSIVAFTGDNPASLVGLVLDEGDIGVSLGTSDTVFLSLRNPTPSVNWHILINPINPDDHMALLCFKNGSLTRERIRNETAEGSWDIFNELIESTPRGNFGNIGFYFDSTEVYPLVKGDFRFNKFNEKVARLSKEVEARAVIEGQFLRLRLHASSLGYTEISDSCIKVTGGASCNSTFLQILSDVFNKPVYRQTMGNSASFGTALMAKYALVADKISFKEMSSSLEMFKLVCKPSKDAHGIYTPMVERYKILEDKIKTETETNN</sequence>
<dbReference type="AlphaFoldDB" id="T1JTD0"/>
<keyword evidence="4" id="KW-0859">Xylose metabolism</keyword>
<evidence type="ECO:0000256" key="5">
    <source>
        <dbReference type="SAM" id="MobiDB-lite"/>
    </source>
</evidence>
<dbReference type="Pfam" id="PF02782">
    <property type="entry name" value="FGGY_C"/>
    <property type="match status" value="1"/>
</dbReference>
<keyword evidence="4" id="KW-0067">ATP-binding</keyword>
<dbReference type="STRING" id="32264.T1JTD0"/>
<keyword evidence="4" id="KW-0547">Nucleotide-binding</keyword>
<evidence type="ECO:0000256" key="1">
    <source>
        <dbReference type="ARBA" id="ARBA00009156"/>
    </source>
</evidence>
<dbReference type="CDD" id="cd07776">
    <property type="entry name" value="ASKHA_NBD_FGGY_SpXK-like"/>
    <property type="match status" value="1"/>
</dbReference>
<keyword evidence="9" id="KW-1185">Reference proteome</keyword>
<dbReference type="FunFam" id="3.30.420.40:FF:000118">
    <property type="entry name" value="Xylulose kinase 2"/>
    <property type="match status" value="1"/>
</dbReference>
<dbReference type="PANTHER" id="PTHR10196">
    <property type="entry name" value="SUGAR KINASE"/>
    <property type="match status" value="1"/>
</dbReference>
<accession>T1JTD0</accession>
<protein>
    <recommendedName>
        <fullName evidence="4">Xylulose kinase</fullName>
        <ecNumber evidence="4">2.7.1.17</ecNumber>
    </recommendedName>
</protein>
<dbReference type="GO" id="GO:0005829">
    <property type="term" value="C:cytosol"/>
    <property type="evidence" value="ECO:0007669"/>
    <property type="project" value="TreeGrafter"/>
</dbReference>
<feature type="domain" description="Carbohydrate kinase FGGY N-terminal" evidence="6">
    <location>
        <begin position="281"/>
        <end position="438"/>
    </location>
</feature>
<dbReference type="InterPro" id="IPR042024">
    <property type="entry name" value="D-XK_euk"/>
</dbReference>
<dbReference type="GO" id="GO:0005524">
    <property type="term" value="F:ATP binding"/>
    <property type="evidence" value="ECO:0007669"/>
    <property type="project" value="UniProtKB-KW"/>
</dbReference>
<organism evidence="8 9">
    <name type="scientific">Tetranychus urticae</name>
    <name type="common">Two-spotted spider mite</name>
    <dbReference type="NCBI Taxonomy" id="32264"/>
    <lineage>
        <taxon>Eukaryota</taxon>
        <taxon>Metazoa</taxon>
        <taxon>Ecdysozoa</taxon>
        <taxon>Arthropoda</taxon>
        <taxon>Chelicerata</taxon>
        <taxon>Arachnida</taxon>
        <taxon>Acari</taxon>
        <taxon>Acariformes</taxon>
        <taxon>Trombidiformes</taxon>
        <taxon>Prostigmata</taxon>
        <taxon>Eleutherengona</taxon>
        <taxon>Raphignathae</taxon>
        <taxon>Tetranychoidea</taxon>
        <taxon>Tetranychidae</taxon>
        <taxon>Tetranychus</taxon>
    </lineage>
</organism>
<dbReference type="Pfam" id="PF00370">
    <property type="entry name" value="FGGY_N"/>
    <property type="match status" value="1"/>
</dbReference>
<reference evidence="8" key="2">
    <citation type="submission" date="2015-06" db="UniProtKB">
        <authorList>
            <consortium name="EnsemblMetazoa"/>
        </authorList>
    </citation>
    <scope>IDENTIFICATION</scope>
</reference>
<dbReference type="HOGENOM" id="CLU_1706510_0_0_1"/>
<dbReference type="Gene3D" id="3.30.420.40">
    <property type="match status" value="2"/>
</dbReference>
<evidence type="ECO:0000259" key="7">
    <source>
        <dbReference type="Pfam" id="PF02782"/>
    </source>
</evidence>
<evidence type="ECO:0000256" key="2">
    <source>
        <dbReference type="ARBA" id="ARBA00022679"/>
    </source>
</evidence>
<dbReference type="InterPro" id="IPR018484">
    <property type="entry name" value="FGGY_N"/>
</dbReference>
<dbReference type="Proteomes" id="UP000015104">
    <property type="component" value="Unassembled WGS sequence"/>
</dbReference>
<feature type="domain" description="Carbohydrate kinase FGGY C-terminal" evidence="7">
    <location>
        <begin position="448"/>
        <end position="631"/>
    </location>
</feature>
<dbReference type="EMBL" id="CAEY01000474">
    <property type="status" value="NOT_ANNOTATED_CDS"/>
    <property type="molecule type" value="Genomic_DNA"/>
</dbReference>
<dbReference type="GO" id="GO:0042732">
    <property type="term" value="P:D-xylose metabolic process"/>
    <property type="evidence" value="ECO:0007669"/>
    <property type="project" value="UniProtKB-UniRule"/>
</dbReference>
<evidence type="ECO:0000256" key="4">
    <source>
        <dbReference type="RuleBase" id="RU367058"/>
    </source>
</evidence>
<dbReference type="eggNOG" id="KOG2531">
    <property type="taxonomic scope" value="Eukaryota"/>
</dbReference>
<keyword evidence="4" id="KW-0119">Carbohydrate metabolism</keyword>
<dbReference type="GO" id="GO:0005997">
    <property type="term" value="P:xylulose metabolic process"/>
    <property type="evidence" value="ECO:0007669"/>
    <property type="project" value="UniProtKB-UniRule"/>
</dbReference>
<comment type="catalytic activity">
    <reaction evidence="4">
        <text>D-xylulose + ATP = D-xylulose 5-phosphate + ADP + H(+)</text>
        <dbReference type="Rhea" id="RHEA:10964"/>
        <dbReference type="ChEBI" id="CHEBI:15378"/>
        <dbReference type="ChEBI" id="CHEBI:17140"/>
        <dbReference type="ChEBI" id="CHEBI:30616"/>
        <dbReference type="ChEBI" id="CHEBI:57737"/>
        <dbReference type="ChEBI" id="CHEBI:456216"/>
        <dbReference type="EC" id="2.7.1.17"/>
    </reaction>
</comment>
<evidence type="ECO:0000313" key="9">
    <source>
        <dbReference type="Proteomes" id="UP000015104"/>
    </source>
</evidence>
<dbReference type="InterPro" id="IPR018485">
    <property type="entry name" value="FGGY_C"/>
</dbReference>
<dbReference type="SUPFAM" id="SSF53067">
    <property type="entry name" value="Actin-like ATPase domain"/>
    <property type="match status" value="2"/>
</dbReference>
<reference evidence="9" key="1">
    <citation type="submission" date="2011-08" db="EMBL/GenBank/DDBJ databases">
        <authorList>
            <person name="Rombauts S."/>
        </authorList>
    </citation>
    <scope>NUCLEOTIDE SEQUENCE</scope>
    <source>
        <strain evidence="9">London</strain>
    </source>
</reference>
<name>T1JTD0_TETUR</name>
<evidence type="ECO:0000256" key="3">
    <source>
        <dbReference type="ARBA" id="ARBA00022777"/>
    </source>
</evidence>
<dbReference type="EnsemblMetazoa" id="tetur01g13670.1">
    <property type="protein sequence ID" value="tetur01g13670.1"/>
    <property type="gene ID" value="tetur01g13670"/>
</dbReference>
<keyword evidence="2 4" id="KW-0808">Transferase</keyword>
<proteinExistence type="inferred from homology"/>
<comment type="function">
    <text evidence="4">Phosphorylates D-xylulose to produce D-xylulose 5-phosphate, a molecule that may play an important role in the regulation of glucose metabolism and lipogenesis.</text>
</comment>
<dbReference type="GO" id="GO:0004856">
    <property type="term" value="F:D-xylulokinase activity"/>
    <property type="evidence" value="ECO:0007669"/>
    <property type="project" value="UniProtKB-UniRule"/>
</dbReference>
<comment type="similarity">
    <text evidence="1 4">Belongs to the FGGY kinase family.</text>
</comment>
<dbReference type="PANTHER" id="PTHR10196:SF57">
    <property type="entry name" value="XYLULOSE KINASE"/>
    <property type="match status" value="1"/>
</dbReference>
<feature type="region of interest" description="Disordered" evidence="5">
    <location>
        <begin position="1"/>
        <end position="20"/>
    </location>
</feature>
<dbReference type="InterPro" id="IPR043129">
    <property type="entry name" value="ATPase_NBD"/>
</dbReference>